<comment type="caution">
    <text evidence="1">The sequence shown here is derived from an EMBL/GenBank/DDBJ whole genome shotgun (WGS) entry which is preliminary data.</text>
</comment>
<accession>A0A8H3QQP2</accession>
<evidence type="ECO:0000313" key="2">
    <source>
        <dbReference type="Proteomes" id="UP000615446"/>
    </source>
</evidence>
<name>A0A8H3QQP2_9GLOM</name>
<gene>
    <name evidence="1" type="ORF">RCL2_001260900</name>
</gene>
<dbReference type="EMBL" id="BLAL01000156">
    <property type="protein sequence ID" value="GES85504.1"/>
    <property type="molecule type" value="Genomic_DNA"/>
</dbReference>
<organism evidence="1 2">
    <name type="scientific">Rhizophagus clarus</name>
    <dbReference type="NCBI Taxonomy" id="94130"/>
    <lineage>
        <taxon>Eukaryota</taxon>
        <taxon>Fungi</taxon>
        <taxon>Fungi incertae sedis</taxon>
        <taxon>Mucoromycota</taxon>
        <taxon>Glomeromycotina</taxon>
        <taxon>Glomeromycetes</taxon>
        <taxon>Glomerales</taxon>
        <taxon>Glomeraceae</taxon>
        <taxon>Rhizophagus</taxon>
    </lineage>
</organism>
<sequence>MICNNYPLLTVILDVMLQTYNLILSYNILITARDIFGSDAVRISEDVINYAKLIDTILVKKVTKIRDRYVSNASICLEFEAIDFNLEYETISDAFQWDDRKKR</sequence>
<dbReference type="Proteomes" id="UP000615446">
    <property type="component" value="Unassembled WGS sequence"/>
</dbReference>
<proteinExistence type="predicted"/>
<protein>
    <submittedName>
        <fullName evidence="1">Uncharacterized protein</fullName>
    </submittedName>
</protein>
<reference evidence="1" key="1">
    <citation type="submission" date="2019-10" db="EMBL/GenBank/DDBJ databases">
        <title>Conservation and host-specific expression of non-tandemly repeated heterogenous ribosome RNA gene in arbuscular mycorrhizal fungi.</title>
        <authorList>
            <person name="Maeda T."/>
            <person name="Kobayashi Y."/>
            <person name="Nakagawa T."/>
            <person name="Ezawa T."/>
            <person name="Yamaguchi K."/>
            <person name="Bino T."/>
            <person name="Nishimoto Y."/>
            <person name="Shigenobu S."/>
            <person name="Kawaguchi M."/>
        </authorList>
    </citation>
    <scope>NUCLEOTIDE SEQUENCE</scope>
    <source>
        <strain evidence="1">HR1</strain>
    </source>
</reference>
<dbReference type="AlphaFoldDB" id="A0A8H3QQP2"/>
<evidence type="ECO:0000313" key="1">
    <source>
        <dbReference type="EMBL" id="GES85504.1"/>
    </source>
</evidence>